<reference evidence="2 3" key="1">
    <citation type="journal article" date="2018" name="Sci. Rep.">
        <title>Genomic signatures of local adaptation to the degree of environmental predictability in rotifers.</title>
        <authorList>
            <person name="Franch-Gras L."/>
            <person name="Hahn C."/>
            <person name="Garcia-Roger E.M."/>
            <person name="Carmona M.J."/>
            <person name="Serra M."/>
            <person name="Gomez A."/>
        </authorList>
    </citation>
    <scope>NUCLEOTIDE SEQUENCE [LARGE SCALE GENOMIC DNA]</scope>
    <source>
        <strain evidence="2">HYR1</strain>
    </source>
</reference>
<evidence type="ECO:0000313" key="3">
    <source>
        <dbReference type="Proteomes" id="UP000276133"/>
    </source>
</evidence>
<dbReference type="AlphaFoldDB" id="A0A3M7PFY1"/>
<dbReference type="OrthoDB" id="10517201at2759"/>
<dbReference type="Proteomes" id="UP000276133">
    <property type="component" value="Unassembled WGS sequence"/>
</dbReference>
<protein>
    <submittedName>
        <fullName evidence="2">Uncharacterized protein</fullName>
    </submittedName>
</protein>
<evidence type="ECO:0000313" key="2">
    <source>
        <dbReference type="EMBL" id="RMZ97614.1"/>
    </source>
</evidence>
<comment type="caution">
    <text evidence="2">The sequence shown here is derived from an EMBL/GenBank/DDBJ whole genome shotgun (WGS) entry which is preliminary data.</text>
</comment>
<feature type="region of interest" description="Disordered" evidence="1">
    <location>
        <begin position="104"/>
        <end position="141"/>
    </location>
</feature>
<proteinExistence type="predicted"/>
<dbReference type="EMBL" id="REGN01011298">
    <property type="protein sequence ID" value="RMZ97614.1"/>
    <property type="molecule type" value="Genomic_DNA"/>
</dbReference>
<gene>
    <name evidence="2" type="ORF">BpHYR1_016831</name>
</gene>
<name>A0A3M7PFY1_BRAPC</name>
<accession>A0A3M7PFY1</accession>
<sequence>MGLSKSKAEKSVQQGFPNQPGFSTAPGQFPSFASPSGAFGSQSFPATASGFGAPGFSSQASFPPFPAQMPGQMGGFSNNQIFGQAPLVSSSNFPVSYPGQPFRPLIPGYAPAPGNERRDQQMGQMIPQVQPGQQQGKARKH</sequence>
<feature type="compositionally biased region" description="Basic and acidic residues" evidence="1">
    <location>
        <begin position="1"/>
        <end position="10"/>
    </location>
</feature>
<organism evidence="2 3">
    <name type="scientific">Brachionus plicatilis</name>
    <name type="common">Marine rotifer</name>
    <name type="synonym">Brachionus muelleri</name>
    <dbReference type="NCBI Taxonomy" id="10195"/>
    <lineage>
        <taxon>Eukaryota</taxon>
        <taxon>Metazoa</taxon>
        <taxon>Spiralia</taxon>
        <taxon>Gnathifera</taxon>
        <taxon>Rotifera</taxon>
        <taxon>Eurotatoria</taxon>
        <taxon>Monogononta</taxon>
        <taxon>Pseudotrocha</taxon>
        <taxon>Ploima</taxon>
        <taxon>Brachionidae</taxon>
        <taxon>Brachionus</taxon>
    </lineage>
</organism>
<feature type="compositionally biased region" description="Polar residues" evidence="1">
    <location>
        <begin position="11"/>
        <end position="46"/>
    </location>
</feature>
<feature type="compositionally biased region" description="Low complexity" evidence="1">
    <location>
        <begin position="121"/>
        <end position="141"/>
    </location>
</feature>
<keyword evidence="3" id="KW-1185">Reference proteome</keyword>
<evidence type="ECO:0000256" key="1">
    <source>
        <dbReference type="SAM" id="MobiDB-lite"/>
    </source>
</evidence>
<feature type="region of interest" description="Disordered" evidence="1">
    <location>
        <begin position="1"/>
        <end position="56"/>
    </location>
</feature>